<protein>
    <submittedName>
        <fullName evidence="1">Uncharacterized protein</fullName>
    </submittedName>
</protein>
<proteinExistence type="predicted"/>
<name>A0A8E2F0Y1_9PEZI</name>
<keyword evidence="2" id="KW-1185">Reference proteome</keyword>
<reference evidence="1 2" key="1">
    <citation type="journal article" date="2016" name="Nat. Commun.">
        <title>Ectomycorrhizal ecology is imprinted in the genome of the dominant symbiotic fungus Cenococcum geophilum.</title>
        <authorList>
            <consortium name="DOE Joint Genome Institute"/>
            <person name="Peter M."/>
            <person name="Kohler A."/>
            <person name="Ohm R.A."/>
            <person name="Kuo A."/>
            <person name="Krutzmann J."/>
            <person name="Morin E."/>
            <person name="Arend M."/>
            <person name="Barry K.W."/>
            <person name="Binder M."/>
            <person name="Choi C."/>
            <person name="Clum A."/>
            <person name="Copeland A."/>
            <person name="Grisel N."/>
            <person name="Haridas S."/>
            <person name="Kipfer T."/>
            <person name="LaButti K."/>
            <person name="Lindquist E."/>
            <person name="Lipzen A."/>
            <person name="Maire R."/>
            <person name="Meier B."/>
            <person name="Mihaltcheva S."/>
            <person name="Molinier V."/>
            <person name="Murat C."/>
            <person name="Poggeler S."/>
            <person name="Quandt C.A."/>
            <person name="Sperisen C."/>
            <person name="Tritt A."/>
            <person name="Tisserant E."/>
            <person name="Crous P.W."/>
            <person name="Henrissat B."/>
            <person name="Nehls U."/>
            <person name="Egli S."/>
            <person name="Spatafora J.W."/>
            <person name="Grigoriev I.V."/>
            <person name="Martin F.M."/>
        </authorList>
    </citation>
    <scope>NUCLEOTIDE SEQUENCE [LARGE SCALE GENOMIC DNA]</scope>
    <source>
        <strain evidence="1 2">CBS 207.34</strain>
    </source>
</reference>
<dbReference type="AlphaFoldDB" id="A0A8E2F0Y1"/>
<sequence>MQVHMATTTPSRASSAAPGILAGLQLVEITSRNLLGRPSELTPCSNFYSIYHKLTVRGHIVRTSTASPCGSNCQLVLESELDITSSRASAPAPVSAETTPIDMVGQTPSSTNPEFPSLGPIAASRSISGLEIPEFVTFASWACPFCAEATAQHHYVPARGAATECVVDEHLERLGEEKLSEEARAILDRQLDVAVDKMVGQKEDVWEQARDEEREGLLSQGRRCFDPMDVRFSFGDQ</sequence>
<dbReference type="Proteomes" id="UP000250140">
    <property type="component" value="Unassembled WGS sequence"/>
</dbReference>
<accession>A0A8E2F0Y1</accession>
<dbReference type="OrthoDB" id="10501528at2759"/>
<gene>
    <name evidence="1" type="ORF">AOQ84DRAFT_388776</name>
</gene>
<evidence type="ECO:0000313" key="2">
    <source>
        <dbReference type="Proteomes" id="UP000250140"/>
    </source>
</evidence>
<dbReference type="EMBL" id="KV749637">
    <property type="protein sequence ID" value="OCL08560.1"/>
    <property type="molecule type" value="Genomic_DNA"/>
</dbReference>
<organism evidence="1 2">
    <name type="scientific">Glonium stellatum</name>
    <dbReference type="NCBI Taxonomy" id="574774"/>
    <lineage>
        <taxon>Eukaryota</taxon>
        <taxon>Fungi</taxon>
        <taxon>Dikarya</taxon>
        <taxon>Ascomycota</taxon>
        <taxon>Pezizomycotina</taxon>
        <taxon>Dothideomycetes</taxon>
        <taxon>Pleosporomycetidae</taxon>
        <taxon>Gloniales</taxon>
        <taxon>Gloniaceae</taxon>
        <taxon>Glonium</taxon>
    </lineage>
</organism>
<evidence type="ECO:0000313" key="1">
    <source>
        <dbReference type="EMBL" id="OCL08560.1"/>
    </source>
</evidence>